<proteinExistence type="predicted"/>
<evidence type="ECO:0000259" key="6">
    <source>
        <dbReference type="Pfam" id="PF01490"/>
    </source>
</evidence>
<dbReference type="Proteomes" id="UP001283361">
    <property type="component" value="Unassembled WGS sequence"/>
</dbReference>
<evidence type="ECO:0000313" key="8">
    <source>
        <dbReference type="Proteomes" id="UP001283361"/>
    </source>
</evidence>
<keyword evidence="3 5" id="KW-1133">Transmembrane helix</keyword>
<sequence length="157" mass="17354">MANYKPFSFFRSVGKDANKTELEMCLKKDERKQGETSAGLTMITATFFLVGDVAGCGLLTLPWALSRTGWIGILIMITFAGAAIYSAIVLARCWMIVRDRHVECRDQPVRHPYSLIGELAFGKACRRSAKISKAQLLYRCACLQNGLSKVDTEPSVA</sequence>
<comment type="subcellular location">
    <subcellularLocation>
        <location evidence="1">Membrane</location>
    </subcellularLocation>
</comment>
<dbReference type="Pfam" id="PF01490">
    <property type="entry name" value="Aa_trans"/>
    <property type="match status" value="1"/>
</dbReference>
<accession>A0AAE1AEN7</accession>
<feature type="transmembrane region" description="Helical" evidence="5">
    <location>
        <begin position="38"/>
        <end position="64"/>
    </location>
</feature>
<name>A0AAE1AEN7_9GAST</name>
<evidence type="ECO:0000256" key="2">
    <source>
        <dbReference type="ARBA" id="ARBA00022692"/>
    </source>
</evidence>
<dbReference type="InterPro" id="IPR013057">
    <property type="entry name" value="AA_transpt_TM"/>
</dbReference>
<evidence type="ECO:0000256" key="4">
    <source>
        <dbReference type="ARBA" id="ARBA00023136"/>
    </source>
</evidence>
<keyword evidence="8" id="KW-1185">Reference proteome</keyword>
<comment type="caution">
    <text evidence="7">The sequence shown here is derived from an EMBL/GenBank/DDBJ whole genome shotgun (WGS) entry which is preliminary data.</text>
</comment>
<evidence type="ECO:0000256" key="5">
    <source>
        <dbReference type="SAM" id="Phobius"/>
    </source>
</evidence>
<evidence type="ECO:0000256" key="3">
    <source>
        <dbReference type="ARBA" id="ARBA00022989"/>
    </source>
</evidence>
<protein>
    <recommendedName>
        <fullName evidence="6">Amino acid transporter transmembrane domain-containing protein</fullName>
    </recommendedName>
</protein>
<dbReference type="AlphaFoldDB" id="A0AAE1AEN7"/>
<evidence type="ECO:0000313" key="7">
    <source>
        <dbReference type="EMBL" id="KAK3786473.1"/>
    </source>
</evidence>
<feature type="domain" description="Amino acid transporter transmembrane" evidence="6">
    <location>
        <begin position="40"/>
        <end position="125"/>
    </location>
</feature>
<evidence type="ECO:0000256" key="1">
    <source>
        <dbReference type="ARBA" id="ARBA00004370"/>
    </source>
</evidence>
<feature type="transmembrane region" description="Helical" evidence="5">
    <location>
        <begin position="70"/>
        <end position="91"/>
    </location>
</feature>
<keyword evidence="4 5" id="KW-0472">Membrane</keyword>
<gene>
    <name evidence="7" type="ORF">RRG08_058531</name>
</gene>
<organism evidence="7 8">
    <name type="scientific">Elysia crispata</name>
    <name type="common">lettuce slug</name>
    <dbReference type="NCBI Taxonomy" id="231223"/>
    <lineage>
        <taxon>Eukaryota</taxon>
        <taxon>Metazoa</taxon>
        <taxon>Spiralia</taxon>
        <taxon>Lophotrochozoa</taxon>
        <taxon>Mollusca</taxon>
        <taxon>Gastropoda</taxon>
        <taxon>Heterobranchia</taxon>
        <taxon>Euthyneura</taxon>
        <taxon>Panpulmonata</taxon>
        <taxon>Sacoglossa</taxon>
        <taxon>Placobranchoidea</taxon>
        <taxon>Plakobranchidae</taxon>
        <taxon>Elysia</taxon>
    </lineage>
</organism>
<dbReference type="EMBL" id="JAWDGP010001963">
    <property type="protein sequence ID" value="KAK3786473.1"/>
    <property type="molecule type" value="Genomic_DNA"/>
</dbReference>
<keyword evidence="2 5" id="KW-0812">Transmembrane</keyword>
<reference evidence="7" key="1">
    <citation type="journal article" date="2023" name="G3 (Bethesda)">
        <title>A reference genome for the long-term kleptoplast-retaining sea slug Elysia crispata morphotype clarki.</title>
        <authorList>
            <person name="Eastman K.E."/>
            <person name="Pendleton A.L."/>
            <person name="Shaikh M.A."/>
            <person name="Suttiyut T."/>
            <person name="Ogas R."/>
            <person name="Tomko P."/>
            <person name="Gavelis G."/>
            <person name="Widhalm J.R."/>
            <person name="Wisecaver J.H."/>
        </authorList>
    </citation>
    <scope>NUCLEOTIDE SEQUENCE</scope>
    <source>
        <strain evidence="7">ECLA1</strain>
    </source>
</reference>
<dbReference type="GO" id="GO:0016020">
    <property type="term" value="C:membrane"/>
    <property type="evidence" value="ECO:0007669"/>
    <property type="project" value="UniProtKB-SubCell"/>
</dbReference>